<keyword evidence="12" id="KW-1185">Reference proteome</keyword>
<accession>A0A3M7RVW2</accession>
<reference evidence="11 12" key="1">
    <citation type="journal article" date="2018" name="Sci. Rep.">
        <title>Genomic signatures of local adaptation to the degree of environmental predictability in rotifers.</title>
        <authorList>
            <person name="Franch-Gras L."/>
            <person name="Hahn C."/>
            <person name="Garcia-Roger E.M."/>
            <person name="Carmona M.J."/>
            <person name="Serra M."/>
            <person name="Gomez A."/>
        </authorList>
    </citation>
    <scope>NUCLEOTIDE SEQUENCE [LARGE SCALE GENOMIC DNA]</scope>
    <source>
        <strain evidence="11">HYR1</strain>
    </source>
</reference>
<name>A0A3M7RVW2_BRAPC</name>
<evidence type="ECO:0000256" key="1">
    <source>
        <dbReference type="ARBA" id="ARBA00004651"/>
    </source>
</evidence>
<dbReference type="GO" id="GO:0005886">
    <property type="term" value="C:plasma membrane"/>
    <property type="evidence" value="ECO:0007669"/>
    <property type="project" value="UniProtKB-SubCell"/>
</dbReference>
<evidence type="ECO:0000256" key="2">
    <source>
        <dbReference type="ARBA" id="ARBA00022475"/>
    </source>
</evidence>
<keyword evidence="6 9" id="KW-0472">Membrane</keyword>
<evidence type="ECO:0000256" key="4">
    <source>
        <dbReference type="ARBA" id="ARBA00022989"/>
    </source>
</evidence>
<evidence type="ECO:0000259" key="10">
    <source>
        <dbReference type="PROSITE" id="PS50262"/>
    </source>
</evidence>
<proteinExistence type="predicted"/>
<evidence type="ECO:0000256" key="5">
    <source>
        <dbReference type="ARBA" id="ARBA00023040"/>
    </source>
</evidence>
<evidence type="ECO:0000256" key="3">
    <source>
        <dbReference type="ARBA" id="ARBA00022692"/>
    </source>
</evidence>
<dbReference type="Proteomes" id="UP000276133">
    <property type="component" value="Unassembled WGS sequence"/>
</dbReference>
<feature type="transmembrane region" description="Helical" evidence="9">
    <location>
        <begin position="39"/>
        <end position="57"/>
    </location>
</feature>
<evidence type="ECO:0000256" key="9">
    <source>
        <dbReference type="SAM" id="Phobius"/>
    </source>
</evidence>
<dbReference type="EMBL" id="REGN01002536">
    <property type="protein sequence ID" value="RNA27475.1"/>
    <property type="molecule type" value="Genomic_DNA"/>
</dbReference>
<feature type="transmembrane region" description="Helical" evidence="9">
    <location>
        <begin position="78"/>
        <end position="98"/>
    </location>
</feature>
<dbReference type="OrthoDB" id="9983318at2759"/>
<keyword evidence="4 9" id="KW-1133">Transmembrane helix</keyword>
<organism evidence="11 12">
    <name type="scientific">Brachionus plicatilis</name>
    <name type="common">Marine rotifer</name>
    <name type="synonym">Brachionus muelleri</name>
    <dbReference type="NCBI Taxonomy" id="10195"/>
    <lineage>
        <taxon>Eukaryota</taxon>
        <taxon>Metazoa</taxon>
        <taxon>Spiralia</taxon>
        <taxon>Gnathifera</taxon>
        <taxon>Rotifera</taxon>
        <taxon>Eurotatoria</taxon>
        <taxon>Monogononta</taxon>
        <taxon>Pseudotrocha</taxon>
        <taxon>Ploima</taxon>
        <taxon>Brachionidae</taxon>
        <taxon>Brachionus</taxon>
    </lineage>
</organism>
<keyword evidence="5" id="KW-0297">G-protein coupled receptor</keyword>
<keyword evidence="7 11" id="KW-0675">Receptor</keyword>
<keyword evidence="2" id="KW-1003">Cell membrane</keyword>
<dbReference type="InterPro" id="IPR017452">
    <property type="entry name" value="GPCR_Rhodpsn_7TM"/>
</dbReference>
<feature type="transmembrane region" description="Helical" evidence="9">
    <location>
        <begin position="133"/>
        <end position="157"/>
    </location>
</feature>
<evidence type="ECO:0000313" key="12">
    <source>
        <dbReference type="Proteomes" id="UP000276133"/>
    </source>
</evidence>
<dbReference type="PANTHER" id="PTHR24230">
    <property type="entry name" value="G-PROTEIN COUPLED RECEPTOR"/>
    <property type="match status" value="1"/>
</dbReference>
<dbReference type="PANTHER" id="PTHR24230:SF76">
    <property type="entry name" value="G-PROTEIN COUPLED RECEPTORS FAMILY 1 PROFILE DOMAIN-CONTAINING PROTEIN"/>
    <property type="match status" value="1"/>
</dbReference>
<evidence type="ECO:0000313" key="11">
    <source>
        <dbReference type="EMBL" id="RNA27475.1"/>
    </source>
</evidence>
<evidence type="ECO:0000256" key="6">
    <source>
        <dbReference type="ARBA" id="ARBA00023136"/>
    </source>
</evidence>
<evidence type="ECO:0000256" key="7">
    <source>
        <dbReference type="ARBA" id="ARBA00023170"/>
    </source>
</evidence>
<comment type="subcellular location">
    <subcellularLocation>
        <location evidence="1">Cell membrane</location>
        <topology evidence="1">Multi-pass membrane protein</topology>
    </subcellularLocation>
</comment>
<dbReference type="GO" id="GO:0007218">
    <property type="term" value="P:neuropeptide signaling pathway"/>
    <property type="evidence" value="ECO:0007669"/>
    <property type="project" value="TreeGrafter"/>
</dbReference>
<dbReference type="Gene3D" id="1.20.1070.10">
    <property type="entry name" value="Rhodopsin 7-helix transmembrane proteins"/>
    <property type="match status" value="1"/>
</dbReference>
<dbReference type="AlphaFoldDB" id="A0A3M7RVW2"/>
<dbReference type="InterPro" id="IPR000276">
    <property type="entry name" value="GPCR_Rhodpsn"/>
</dbReference>
<dbReference type="PROSITE" id="PS50262">
    <property type="entry name" value="G_PROTEIN_RECEP_F1_2"/>
    <property type="match status" value="1"/>
</dbReference>
<dbReference type="SUPFAM" id="SSF81321">
    <property type="entry name" value="Family A G protein-coupled receptor-like"/>
    <property type="match status" value="1"/>
</dbReference>
<dbReference type="Pfam" id="PF00001">
    <property type="entry name" value="7tm_1"/>
    <property type="match status" value="1"/>
</dbReference>
<feature type="non-terminal residue" evidence="11">
    <location>
        <position position="454"/>
    </location>
</feature>
<gene>
    <name evidence="11" type="ORF">BpHYR1_019389</name>
</gene>
<feature type="domain" description="G-protein coupled receptors family 1 profile" evidence="10">
    <location>
        <begin position="1"/>
        <end position="195"/>
    </location>
</feature>
<dbReference type="STRING" id="10195.A0A3M7RVW2"/>
<keyword evidence="8" id="KW-0807">Transducer</keyword>
<keyword evidence="3 9" id="KW-0812">Transmembrane</keyword>
<feature type="transmembrane region" description="Helical" evidence="9">
    <location>
        <begin position="178"/>
        <end position="202"/>
    </location>
</feature>
<protein>
    <submittedName>
        <fullName evidence="11">Neuromedin-U receptor 2-like</fullName>
    </submittedName>
</protein>
<comment type="caution">
    <text evidence="11">The sequence shown here is derived from an EMBL/GenBank/DDBJ whole genome shotgun (WGS) entry which is preliminary data.</text>
</comment>
<feature type="transmembrane region" description="Helical" evidence="9">
    <location>
        <begin position="208"/>
        <end position="234"/>
    </location>
</feature>
<evidence type="ECO:0000256" key="8">
    <source>
        <dbReference type="ARBA" id="ARBA00023224"/>
    </source>
</evidence>
<sequence length="454" mass="52121">MAISDTLCLYEWNLNHFIVSFFQVDFAFKSLAWCRLSLFLQYVCLQYSAWILVSIALDRLLSILVKKWQRFYFNDKKPIVYCITLALVLIALNCKVLESNGYINVVNGTELVVCYAQSDNDRSLFYLFGQIHLYLYSIVPFMALLINDGVLVCVVVFSMKKSNAERGNKKKMNMTRTVLILNLSFVFLTLPSAIISGYFYLALSKSDIGYSALIFCDNLTFSFHSFNIITLFFFNSKFRSEFKFVFSKIFGLNRVDSISVWTSNHAVSDITPVCFWRIMSSDKIDIIEIASNWPSLGQDRQEREQNIIISGFSESPTSNDNDLVKQFFHEVNESRLSPSSSRIQASTIKSVRRLKSSNLSSSNPSLILVSFFNPSDRDRAIKACSRHRAADFANVMVREDRTPAQQAAFIKQRQEIRKLNDELEEYKLLEQYRNVLHKSRNTIVCIDLAKSAAA</sequence>
<dbReference type="GO" id="GO:0008528">
    <property type="term" value="F:G protein-coupled peptide receptor activity"/>
    <property type="evidence" value="ECO:0007669"/>
    <property type="project" value="TreeGrafter"/>
</dbReference>